<evidence type="ECO:0000313" key="2">
    <source>
        <dbReference type="Proteomes" id="UP001595528"/>
    </source>
</evidence>
<dbReference type="Pfam" id="PF24724">
    <property type="entry name" value="DUF7676"/>
    <property type="match status" value="1"/>
</dbReference>
<accession>A0ABV7L8Y4</accession>
<evidence type="ECO:0000313" key="1">
    <source>
        <dbReference type="EMBL" id="MFC3230745.1"/>
    </source>
</evidence>
<reference evidence="2" key="1">
    <citation type="journal article" date="2019" name="Int. J. Syst. Evol. Microbiol.">
        <title>The Global Catalogue of Microorganisms (GCM) 10K type strain sequencing project: providing services to taxonomists for standard genome sequencing and annotation.</title>
        <authorList>
            <consortium name="The Broad Institute Genomics Platform"/>
            <consortium name="The Broad Institute Genome Sequencing Center for Infectious Disease"/>
            <person name="Wu L."/>
            <person name="Ma J."/>
        </authorList>
    </citation>
    <scope>NUCLEOTIDE SEQUENCE [LARGE SCALE GENOMIC DNA]</scope>
    <source>
        <strain evidence="2">KCTC 42964</strain>
    </source>
</reference>
<organism evidence="1 2">
    <name type="scientific">Marinibaculum pumilum</name>
    <dbReference type="NCBI Taxonomy" id="1766165"/>
    <lineage>
        <taxon>Bacteria</taxon>
        <taxon>Pseudomonadati</taxon>
        <taxon>Pseudomonadota</taxon>
        <taxon>Alphaproteobacteria</taxon>
        <taxon>Rhodospirillales</taxon>
        <taxon>Rhodospirillaceae</taxon>
        <taxon>Marinibaculum</taxon>
    </lineage>
</organism>
<sequence>MTALAKPYRTEELGTGRLDIFPIPAEETVLLKAFEEIFRNHWSEIHFGYLVQGAAFEAKAPGPPQRIGVMKGYLTVDFGAWHFHVCIGAYKDKDPELSRIRPTARAELYRTLKADDTPGSWGLRLFNGRGEHQFQVFLPHPFLSPDQQIEAEPSWERLALWDKLRARLLGLAPDPVDRAATGVRH</sequence>
<protein>
    <submittedName>
        <fullName evidence="1">Uncharacterized protein</fullName>
    </submittedName>
</protein>
<dbReference type="Proteomes" id="UP001595528">
    <property type="component" value="Unassembled WGS sequence"/>
</dbReference>
<dbReference type="EMBL" id="JBHRTR010000048">
    <property type="protein sequence ID" value="MFC3230745.1"/>
    <property type="molecule type" value="Genomic_DNA"/>
</dbReference>
<dbReference type="RefSeq" id="WP_379906185.1">
    <property type="nucleotide sequence ID" value="NZ_JBHRTR010000048.1"/>
</dbReference>
<proteinExistence type="predicted"/>
<dbReference type="InterPro" id="IPR056093">
    <property type="entry name" value="DUF7676"/>
</dbReference>
<keyword evidence="2" id="KW-1185">Reference proteome</keyword>
<comment type="caution">
    <text evidence="1">The sequence shown here is derived from an EMBL/GenBank/DDBJ whole genome shotgun (WGS) entry which is preliminary data.</text>
</comment>
<gene>
    <name evidence="1" type="ORF">ACFOGJ_26090</name>
</gene>
<name>A0ABV7L8Y4_9PROT</name>